<accession>A0ABU6WK47</accession>
<protein>
    <submittedName>
        <fullName evidence="2">Uncharacterized protein</fullName>
    </submittedName>
</protein>
<keyword evidence="3" id="KW-1185">Reference proteome</keyword>
<dbReference type="Proteomes" id="UP001341840">
    <property type="component" value="Unassembled WGS sequence"/>
</dbReference>
<proteinExistence type="predicted"/>
<name>A0ABU6WK47_9FABA</name>
<feature type="region of interest" description="Disordered" evidence="1">
    <location>
        <begin position="1"/>
        <end position="47"/>
    </location>
</feature>
<evidence type="ECO:0000256" key="1">
    <source>
        <dbReference type="SAM" id="MobiDB-lite"/>
    </source>
</evidence>
<organism evidence="2 3">
    <name type="scientific">Stylosanthes scabra</name>
    <dbReference type="NCBI Taxonomy" id="79078"/>
    <lineage>
        <taxon>Eukaryota</taxon>
        <taxon>Viridiplantae</taxon>
        <taxon>Streptophyta</taxon>
        <taxon>Embryophyta</taxon>
        <taxon>Tracheophyta</taxon>
        <taxon>Spermatophyta</taxon>
        <taxon>Magnoliopsida</taxon>
        <taxon>eudicotyledons</taxon>
        <taxon>Gunneridae</taxon>
        <taxon>Pentapetalae</taxon>
        <taxon>rosids</taxon>
        <taxon>fabids</taxon>
        <taxon>Fabales</taxon>
        <taxon>Fabaceae</taxon>
        <taxon>Papilionoideae</taxon>
        <taxon>50 kb inversion clade</taxon>
        <taxon>dalbergioids sensu lato</taxon>
        <taxon>Dalbergieae</taxon>
        <taxon>Pterocarpus clade</taxon>
        <taxon>Stylosanthes</taxon>
    </lineage>
</organism>
<sequence>MVTQTWAKEEPSLSCRSQKGTLGRRRKSINGDGDLSNSDATFGKPQSPKISWVTRRIAILPIAYIDGMPCSIIECANLGDVAAACATRGRRVAISTRLLFAAIKRGDEGFLLFKGAIGE</sequence>
<gene>
    <name evidence="2" type="ORF">PIB30_060295</name>
</gene>
<evidence type="ECO:0000313" key="3">
    <source>
        <dbReference type="Proteomes" id="UP001341840"/>
    </source>
</evidence>
<reference evidence="2 3" key="1">
    <citation type="journal article" date="2023" name="Plants (Basel)">
        <title>Bridging the Gap: Combining Genomics and Transcriptomics Approaches to Understand Stylosanthes scabra, an Orphan Legume from the Brazilian Caatinga.</title>
        <authorList>
            <person name="Ferreira-Neto J.R.C."/>
            <person name="da Silva M.D."/>
            <person name="Binneck E."/>
            <person name="de Melo N.F."/>
            <person name="da Silva R.H."/>
            <person name="de Melo A.L.T.M."/>
            <person name="Pandolfi V."/>
            <person name="Bustamante F.O."/>
            <person name="Brasileiro-Vidal A.C."/>
            <person name="Benko-Iseppon A.M."/>
        </authorList>
    </citation>
    <scope>NUCLEOTIDE SEQUENCE [LARGE SCALE GENOMIC DNA]</scope>
    <source>
        <tissue evidence="2">Leaves</tissue>
    </source>
</reference>
<dbReference type="EMBL" id="JASCZI010181774">
    <property type="protein sequence ID" value="MED6185766.1"/>
    <property type="molecule type" value="Genomic_DNA"/>
</dbReference>
<evidence type="ECO:0000313" key="2">
    <source>
        <dbReference type="EMBL" id="MED6185766.1"/>
    </source>
</evidence>
<comment type="caution">
    <text evidence="2">The sequence shown here is derived from an EMBL/GenBank/DDBJ whole genome shotgun (WGS) entry which is preliminary data.</text>
</comment>